<dbReference type="GO" id="GO:0008270">
    <property type="term" value="F:zinc ion binding"/>
    <property type="evidence" value="ECO:0007669"/>
    <property type="project" value="UniProtKB-UniRule"/>
</dbReference>
<protein>
    <recommendedName>
        <fullName evidence="8">NAD-dependent protein deacylase</fullName>
        <ecNumber evidence="8">2.3.1.286</ecNumber>
    </recommendedName>
    <alternativeName>
        <fullName evidence="8">Regulatory protein SIR2 homolog</fullName>
    </alternativeName>
</protein>
<keyword evidence="2 8" id="KW-0808">Transferase</keyword>
<reference evidence="11 12" key="1">
    <citation type="submission" date="2013-07" db="EMBL/GenBank/DDBJ databases">
        <title>Genome of Archaeoglobus fulgidus.</title>
        <authorList>
            <person name="Fiebig A."/>
            <person name="Birkeland N.-K."/>
        </authorList>
    </citation>
    <scope>NUCLEOTIDE SEQUENCE [LARGE SCALE GENOMIC DNA]</scope>
    <source>
        <strain evidence="11 12">DSM 8774</strain>
    </source>
</reference>
<name>A0A075W965_ARCFL</name>
<comment type="subcellular location">
    <subcellularLocation>
        <location evidence="8">Cytoplasm</location>
    </subcellularLocation>
</comment>
<organism evidence="11 12">
    <name type="scientific">Archaeoglobus fulgidus DSM 8774</name>
    <dbReference type="NCBI Taxonomy" id="1344584"/>
    <lineage>
        <taxon>Archaea</taxon>
        <taxon>Methanobacteriati</taxon>
        <taxon>Methanobacteriota</taxon>
        <taxon>Archaeoglobi</taxon>
        <taxon>Archaeoglobales</taxon>
        <taxon>Archaeoglobaceae</taxon>
        <taxon>Archaeoglobus</taxon>
    </lineage>
</organism>
<dbReference type="NCBIfam" id="NF001753">
    <property type="entry name" value="PRK00481.1-3"/>
    <property type="match status" value="1"/>
</dbReference>
<keyword evidence="1 8" id="KW-0963">Cytoplasm</keyword>
<dbReference type="InterPro" id="IPR050134">
    <property type="entry name" value="NAD-dep_sirtuin_deacylases"/>
</dbReference>
<dbReference type="HAMAP" id="MF_01968">
    <property type="entry name" value="Sirtuin_ClassU"/>
    <property type="match status" value="1"/>
</dbReference>
<evidence type="ECO:0000256" key="2">
    <source>
        <dbReference type="ARBA" id="ARBA00022679"/>
    </source>
</evidence>
<dbReference type="Proteomes" id="UP000028501">
    <property type="component" value="Chromosome"/>
</dbReference>
<feature type="binding site" evidence="8 9">
    <location>
        <position position="153"/>
    </location>
    <ligand>
        <name>Zn(2+)</name>
        <dbReference type="ChEBI" id="CHEBI:29105"/>
    </ligand>
</feature>
<feature type="binding site" evidence="8">
    <location>
        <begin position="191"/>
        <end position="193"/>
    </location>
    <ligand>
        <name>NAD(+)</name>
        <dbReference type="ChEBI" id="CHEBI:57540"/>
    </ligand>
</feature>
<comment type="cofactor">
    <cofactor evidence="8">
        <name>Zn(2+)</name>
        <dbReference type="ChEBI" id="CHEBI:29105"/>
    </cofactor>
    <text evidence="8">Binds 1 zinc ion per subunit.</text>
</comment>
<dbReference type="Gene3D" id="3.30.1600.10">
    <property type="entry name" value="SIR2/SIRT2 'Small Domain"/>
    <property type="match status" value="1"/>
</dbReference>
<sequence>MEDEIRKAAEILAKSKHAVVFTGAGISAESGIPTFRGEDGLWRKYDPEEVASISGFKRNPRAFWEFSMEMKDKLFAEPNPAHYAIAELERMGIVKAVITQNIDMLHQRAGSRRVLELHGSMDKLDCLDCHETYDWSEFVEDFNKGEIPRCRKCGSYYVKPRVVLFGEPLPQRTLFEAIEEAKHCDAFMVVGSSLVVYPAAELPYIAKKAGAKMIIVNAEPTMADPIFDVKIIGKAGEVLPKIVEEVKRLRSEK</sequence>
<dbReference type="GO" id="GO:0036054">
    <property type="term" value="F:protein-malonyllysine demalonylase activity"/>
    <property type="evidence" value="ECO:0007669"/>
    <property type="project" value="InterPro"/>
</dbReference>
<feature type="binding site" evidence="8">
    <location>
        <begin position="217"/>
        <end position="219"/>
    </location>
    <ligand>
        <name>NAD(+)</name>
        <dbReference type="ChEBI" id="CHEBI:57540"/>
    </ligand>
</feature>
<keyword evidence="6 8" id="KW-0520">NAD</keyword>
<dbReference type="InterPro" id="IPR026591">
    <property type="entry name" value="Sirtuin_cat_small_dom_sf"/>
</dbReference>
<dbReference type="GO" id="GO:0005737">
    <property type="term" value="C:cytoplasm"/>
    <property type="evidence" value="ECO:0007669"/>
    <property type="project" value="UniProtKB-SubCell"/>
</dbReference>
<comment type="caution">
    <text evidence="8">Lacks conserved residue(s) required for the propagation of feature annotation.</text>
</comment>
<dbReference type="InterPro" id="IPR003000">
    <property type="entry name" value="Sirtuin"/>
</dbReference>
<evidence type="ECO:0000256" key="5">
    <source>
        <dbReference type="ARBA" id="ARBA00023015"/>
    </source>
</evidence>
<keyword evidence="4 8" id="KW-0862">Zinc</keyword>
<dbReference type="EMBL" id="CP006577">
    <property type="protein sequence ID" value="AIG96950.1"/>
    <property type="molecule type" value="Genomic_DNA"/>
</dbReference>
<evidence type="ECO:0000256" key="6">
    <source>
        <dbReference type="ARBA" id="ARBA00023027"/>
    </source>
</evidence>
<dbReference type="CDD" id="cd01413">
    <property type="entry name" value="SIR2_Af2"/>
    <property type="match status" value="1"/>
</dbReference>
<feature type="binding site" evidence="8">
    <location>
        <position position="235"/>
    </location>
    <ligand>
        <name>NAD(+)</name>
        <dbReference type="ChEBI" id="CHEBI:57540"/>
    </ligand>
</feature>
<evidence type="ECO:0000256" key="9">
    <source>
        <dbReference type="PROSITE-ProRule" id="PRU00236"/>
    </source>
</evidence>
<evidence type="ECO:0000256" key="4">
    <source>
        <dbReference type="ARBA" id="ARBA00022833"/>
    </source>
</evidence>
<keyword evidence="7 8" id="KW-0804">Transcription</keyword>
<keyword evidence="11" id="KW-0378">Hydrolase</keyword>
<evidence type="ECO:0000256" key="3">
    <source>
        <dbReference type="ARBA" id="ARBA00022723"/>
    </source>
</evidence>
<feature type="binding site" evidence="8">
    <location>
        <begin position="100"/>
        <end position="103"/>
    </location>
    <ligand>
        <name>NAD(+)</name>
        <dbReference type="ChEBI" id="CHEBI:57540"/>
    </ligand>
</feature>
<feature type="binding site" evidence="8 9">
    <location>
        <position position="150"/>
    </location>
    <ligand>
        <name>Zn(2+)</name>
        <dbReference type="ChEBI" id="CHEBI:29105"/>
    </ligand>
</feature>
<dbReference type="Gene3D" id="3.40.50.1220">
    <property type="entry name" value="TPP-binding domain"/>
    <property type="match status" value="1"/>
</dbReference>
<dbReference type="SMR" id="A0A075W965"/>
<evidence type="ECO:0000313" key="12">
    <source>
        <dbReference type="Proteomes" id="UP000028501"/>
    </source>
</evidence>
<evidence type="ECO:0000259" key="10">
    <source>
        <dbReference type="PROSITE" id="PS50305"/>
    </source>
</evidence>
<evidence type="ECO:0000256" key="8">
    <source>
        <dbReference type="HAMAP-Rule" id="MF_01121"/>
    </source>
</evidence>
<evidence type="ECO:0000256" key="7">
    <source>
        <dbReference type="ARBA" id="ARBA00023163"/>
    </source>
</evidence>
<dbReference type="SUPFAM" id="SSF52467">
    <property type="entry name" value="DHS-like NAD/FAD-binding domain"/>
    <property type="match status" value="1"/>
</dbReference>
<feature type="binding site" evidence="8">
    <location>
        <begin position="23"/>
        <end position="42"/>
    </location>
    <ligand>
        <name>NAD(+)</name>
        <dbReference type="ChEBI" id="CHEBI:57540"/>
    </ligand>
</feature>
<dbReference type="GO" id="GO:0036055">
    <property type="term" value="F:protein-succinyllysine desuccinylase activity"/>
    <property type="evidence" value="ECO:0007669"/>
    <property type="project" value="InterPro"/>
</dbReference>
<feature type="domain" description="Deacetylase sirtuin-type" evidence="10">
    <location>
        <begin position="1"/>
        <end position="252"/>
    </location>
</feature>
<dbReference type="PANTHER" id="PTHR11085:SF11">
    <property type="entry name" value="NAD-DEPENDENT PROTEIN DEACETYLASE"/>
    <property type="match status" value="1"/>
</dbReference>
<comment type="function">
    <text evidence="8">NAD-dependent protein deacetylase which modulates the activities of several proteins which are inactive in their acetylated form. Deacetylates the N-terminal lysine residue of Alba, the major archaeal chromatin protein and that, in turn, increases Alba's DNA binding affinity, thereby repressing transcription.</text>
</comment>
<dbReference type="Pfam" id="PF02146">
    <property type="entry name" value="SIR2"/>
    <property type="match status" value="1"/>
</dbReference>
<dbReference type="HAMAP" id="MF_01121">
    <property type="entry name" value="Sirtuin_ClassIII"/>
    <property type="match status" value="1"/>
</dbReference>
<dbReference type="HOGENOM" id="CLU_023643_3_1_2"/>
<dbReference type="EC" id="2.3.1.286" evidence="8"/>
<dbReference type="InterPro" id="IPR028628">
    <property type="entry name" value="Sirtuin_class_U"/>
</dbReference>
<dbReference type="AlphaFoldDB" id="A0A075W965"/>
<dbReference type="InterPro" id="IPR027546">
    <property type="entry name" value="Sirtuin_class_III"/>
</dbReference>
<gene>
    <name evidence="8" type="primary">cobB</name>
    <name evidence="11" type="ORF">AFULGI_00001090</name>
</gene>
<keyword evidence="3 8" id="KW-0479">Metal-binding</keyword>
<evidence type="ECO:0000256" key="1">
    <source>
        <dbReference type="ARBA" id="ARBA00022490"/>
    </source>
</evidence>
<dbReference type="PROSITE" id="PS50305">
    <property type="entry name" value="SIRTUIN"/>
    <property type="match status" value="1"/>
</dbReference>
<dbReference type="InterPro" id="IPR029035">
    <property type="entry name" value="DHS-like_NAD/FAD-binding_dom"/>
</dbReference>
<evidence type="ECO:0000313" key="11">
    <source>
        <dbReference type="EMBL" id="AIG96950.1"/>
    </source>
</evidence>
<dbReference type="PANTHER" id="PTHR11085">
    <property type="entry name" value="NAD-DEPENDENT PROTEIN DEACYLASE SIRTUIN-5, MITOCHONDRIAL-RELATED"/>
    <property type="match status" value="1"/>
</dbReference>
<comment type="catalytic activity">
    <reaction evidence="8">
        <text>N(6)-acetyl-L-lysyl-[protein] + NAD(+) + H2O = 2''-O-acetyl-ADP-D-ribose + nicotinamide + L-lysyl-[protein]</text>
        <dbReference type="Rhea" id="RHEA:43636"/>
        <dbReference type="Rhea" id="RHEA-COMP:9752"/>
        <dbReference type="Rhea" id="RHEA-COMP:10731"/>
        <dbReference type="ChEBI" id="CHEBI:15377"/>
        <dbReference type="ChEBI" id="CHEBI:17154"/>
        <dbReference type="ChEBI" id="CHEBI:29969"/>
        <dbReference type="ChEBI" id="CHEBI:57540"/>
        <dbReference type="ChEBI" id="CHEBI:61930"/>
        <dbReference type="ChEBI" id="CHEBI:83767"/>
        <dbReference type="EC" id="2.3.1.286"/>
    </reaction>
</comment>
<dbReference type="GeneID" id="24793666"/>
<dbReference type="GO" id="GO:0070403">
    <property type="term" value="F:NAD+ binding"/>
    <property type="evidence" value="ECO:0007669"/>
    <property type="project" value="UniProtKB-UniRule"/>
</dbReference>
<dbReference type="GO" id="GO:0017136">
    <property type="term" value="F:histone deacetylase activity, NAD-dependent"/>
    <property type="evidence" value="ECO:0007669"/>
    <property type="project" value="TreeGrafter"/>
</dbReference>
<accession>A0A075W965</accession>
<comment type="similarity">
    <text evidence="8">Belongs to the sirtuin family. Class III subfamily.</text>
</comment>
<dbReference type="KEGG" id="afg:AFULGI_00001090"/>
<dbReference type="NCBIfam" id="NF040867">
    <property type="entry name" value="prot_deacyl_CobB"/>
    <property type="match status" value="1"/>
</dbReference>
<dbReference type="RefSeq" id="WP_010877626.1">
    <property type="nucleotide sequence ID" value="NZ_CP006577.1"/>
</dbReference>
<proteinExistence type="inferred from homology"/>
<dbReference type="InterPro" id="IPR026590">
    <property type="entry name" value="Ssirtuin_cat_dom"/>
</dbReference>
<feature type="active site" description="Proton acceptor" evidence="8 9">
    <location>
        <position position="118"/>
    </location>
</feature>
<keyword evidence="5 8" id="KW-0805">Transcription regulation</keyword>
<feature type="binding site" evidence="8 9">
    <location>
        <position position="126"/>
    </location>
    <ligand>
        <name>Zn(2+)</name>
        <dbReference type="ChEBI" id="CHEBI:29105"/>
    </ligand>
</feature>
<feature type="binding site" evidence="8 9">
    <location>
        <position position="129"/>
    </location>
    <ligand>
        <name>Zn(2+)</name>
        <dbReference type="ChEBI" id="CHEBI:29105"/>
    </ligand>
</feature>